<dbReference type="PANTHER" id="PTHR19305">
    <property type="entry name" value="SYNAPTOSOMAL ASSOCIATED PROTEIN"/>
    <property type="match status" value="1"/>
</dbReference>
<name>A0AAD7ZWL1_DIPPU</name>
<proteinExistence type="inferred from homology"/>
<comment type="caution">
    <text evidence="8">The sequence shown here is derived from an EMBL/GenBank/DDBJ whole genome shotgun (WGS) entry which is preliminary data.</text>
</comment>
<accession>A0AAD7ZWL1</accession>
<dbReference type="CDD" id="cd15856">
    <property type="entry name" value="SNARE_SNAP29C"/>
    <property type="match status" value="1"/>
</dbReference>
<evidence type="ECO:0000256" key="1">
    <source>
        <dbReference type="ARBA" id="ARBA00009480"/>
    </source>
</evidence>
<evidence type="ECO:0000259" key="7">
    <source>
        <dbReference type="PROSITE" id="PS50192"/>
    </source>
</evidence>
<evidence type="ECO:0000256" key="2">
    <source>
        <dbReference type="ARBA" id="ARBA00022448"/>
    </source>
</evidence>
<dbReference type="EMBL" id="JASPKZ010005697">
    <property type="protein sequence ID" value="KAJ9588260.1"/>
    <property type="molecule type" value="Genomic_DNA"/>
</dbReference>
<dbReference type="SUPFAM" id="SSF58038">
    <property type="entry name" value="SNARE fusion complex"/>
    <property type="match status" value="2"/>
</dbReference>
<sequence>MAGRQYLSNPNTPFFGVEEDDVDDETFLRHSKSGNSGYMLPNSSYDQERNALEEKRLQLLERKKAIEERTIQSSERSLTLLRDSEQIGVATAEELLRQREQLERTEKRLDEINTTLRFSQKSELGVYSVFGSLKNYLSGKSGETLPAGQKETDGTSTSPGTSLSSPLTKSIDATRANIGSPADNHPGLRTRGLEDDWERPTASASHGTQKVNQVLDQNLEDMCSSLSRLKGLAQDLGEEIDTQNEVLDRLNDKTDKADFTIIRQNKEMSRILKK</sequence>
<dbReference type="GO" id="GO:0005886">
    <property type="term" value="C:plasma membrane"/>
    <property type="evidence" value="ECO:0007669"/>
    <property type="project" value="TreeGrafter"/>
</dbReference>
<dbReference type="InterPro" id="IPR000727">
    <property type="entry name" value="T_SNARE_dom"/>
</dbReference>
<evidence type="ECO:0000256" key="6">
    <source>
        <dbReference type="SAM" id="MobiDB-lite"/>
    </source>
</evidence>
<reference evidence="8" key="2">
    <citation type="submission" date="2023-05" db="EMBL/GenBank/DDBJ databases">
        <authorList>
            <person name="Fouks B."/>
        </authorList>
    </citation>
    <scope>NUCLEOTIDE SEQUENCE</scope>
    <source>
        <strain evidence="8">Stay&amp;Tobe</strain>
        <tissue evidence="8">Testes</tissue>
    </source>
</reference>
<evidence type="ECO:0000256" key="4">
    <source>
        <dbReference type="ARBA" id="ARBA00023054"/>
    </source>
</evidence>
<dbReference type="AlphaFoldDB" id="A0AAD7ZWL1"/>
<dbReference type="GO" id="GO:0005484">
    <property type="term" value="F:SNAP receptor activity"/>
    <property type="evidence" value="ECO:0007669"/>
    <property type="project" value="TreeGrafter"/>
</dbReference>
<dbReference type="GO" id="GO:0019905">
    <property type="term" value="F:syntaxin binding"/>
    <property type="evidence" value="ECO:0007669"/>
    <property type="project" value="TreeGrafter"/>
</dbReference>
<feature type="domain" description="T-SNARE coiled-coil homology" evidence="7">
    <location>
        <begin position="209"/>
        <end position="271"/>
    </location>
</feature>
<dbReference type="CDD" id="cd15887">
    <property type="entry name" value="SNARE_SNAP29N"/>
    <property type="match status" value="1"/>
</dbReference>
<evidence type="ECO:0000256" key="5">
    <source>
        <dbReference type="SAM" id="Coils"/>
    </source>
</evidence>
<keyword evidence="3" id="KW-0653">Protein transport</keyword>
<keyword evidence="2" id="KW-0813">Transport</keyword>
<dbReference type="GO" id="GO:0031201">
    <property type="term" value="C:SNARE complex"/>
    <property type="evidence" value="ECO:0007669"/>
    <property type="project" value="TreeGrafter"/>
</dbReference>
<feature type="region of interest" description="Disordered" evidence="6">
    <location>
        <begin position="143"/>
        <end position="208"/>
    </location>
</feature>
<dbReference type="Gene3D" id="1.20.5.110">
    <property type="match status" value="2"/>
</dbReference>
<dbReference type="GO" id="GO:0031629">
    <property type="term" value="P:synaptic vesicle fusion to presynaptic active zone membrane"/>
    <property type="evidence" value="ECO:0007669"/>
    <property type="project" value="TreeGrafter"/>
</dbReference>
<dbReference type="GO" id="GO:0098793">
    <property type="term" value="C:presynapse"/>
    <property type="evidence" value="ECO:0007669"/>
    <property type="project" value="GOC"/>
</dbReference>
<feature type="coiled-coil region" evidence="5">
    <location>
        <begin position="42"/>
        <end position="122"/>
    </location>
</feature>
<dbReference type="GO" id="GO:0016082">
    <property type="term" value="P:synaptic vesicle priming"/>
    <property type="evidence" value="ECO:0007669"/>
    <property type="project" value="TreeGrafter"/>
</dbReference>
<dbReference type="FunFam" id="1.20.5.110:FF:000079">
    <property type="entry name" value="synaptosomal-associated protein 29"/>
    <property type="match status" value="1"/>
</dbReference>
<dbReference type="FunFam" id="1.20.5.110:FF:000041">
    <property type="entry name" value="Synaptosomal-associated protein 29"/>
    <property type="match status" value="1"/>
</dbReference>
<protein>
    <recommendedName>
        <fullName evidence="7">t-SNARE coiled-coil homology domain-containing protein</fullName>
    </recommendedName>
</protein>
<evidence type="ECO:0000313" key="9">
    <source>
        <dbReference type="Proteomes" id="UP001233999"/>
    </source>
</evidence>
<gene>
    <name evidence="8" type="ORF">L9F63_018367</name>
</gene>
<dbReference type="GO" id="GO:0015031">
    <property type="term" value="P:protein transport"/>
    <property type="evidence" value="ECO:0007669"/>
    <property type="project" value="UniProtKB-KW"/>
</dbReference>
<evidence type="ECO:0000256" key="3">
    <source>
        <dbReference type="ARBA" id="ARBA00022927"/>
    </source>
</evidence>
<dbReference type="PANTHER" id="PTHR19305:SF9">
    <property type="entry name" value="SYNAPTOSOMAL-ASSOCIATED PROTEIN 29"/>
    <property type="match status" value="1"/>
</dbReference>
<organism evidence="8 9">
    <name type="scientific">Diploptera punctata</name>
    <name type="common">Pacific beetle cockroach</name>
    <dbReference type="NCBI Taxonomy" id="6984"/>
    <lineage>
        <taxon>Eukaryota</taxon>
        <taxon>Metazoa</taxon>
        <taxon>Ecdysozoa</taxon>
        <taxon>Arthropoda</taxon>
        <taxon>Hexapoda</taxon>
        <taxon>Insecta</taxon>
        <taxon>Pterygota</taxon>
        <taxon>Neoptera</taxon>
        <taxon>Polyneoptera</taxon>
        <taxon>Dictyoptera</taxon>
        <taxon>Blattodea</taxon>
        <taxon>Blaberoidea</taxon>
        <taxon>Blaberidae</taxon>
        <taxon>Diplopterinae</taxon>
        <taxon>Diploptera</taxon>
    </lineage>
</organism>
<keyword evidence="9" id="KW-1185">Reference proteome</keyword>
<comment type="similarity">
    <text evidence="1">Belongs to the SNAP-25 family.</text>
</comment>
<reference evidence="8" key="1">
    <citation type="journal article" date="2023" name="IScience">
        <title>Live-bearing cockroach genome reveals convergent evolutionary mechanisms linked to viviparity in insects and beyond.</title>
        <authorList>
            <person name="Fouks B."/>
            <person name="Harrison M.C."/>
            <person name="Mikhailova A.A."/>
            <person name="Marchal E."/>
            <person name="English S."/>
            <person name="Carruthers M."/>
            <person name="Jennings E.C."/>
            <person name="Chiamaka E.L."/>
            <person name="Frigard R.A."/>
            <person name="Pippel M."/>
            <person name="Attardo G.M."/>
            <person name="Benoit J.B."/>
            <person name="Bornberg-Bauer E."/>
            <person name="Tobe S.S."/>
        </authorList>
    </citation>
    <scope>NUCLEOTIDE SEQUENCE</scope>
    <source>
        <strain evidence="8">Stay&amp;Tobe</strain>
    </source>
</reference>
<dbReference type="Pfam" id="PF12352">
    <property type="entry name" value="V-SNARE_C"/>
    <property type="match status" value="1"/>
</dbReference>
<evidence type="ECO:0000313" key="8">
    <source>
        <dbReference type="EMBL" id="KAJ9588260.1"/>
    </source>
</evidence>
<dbReference type="SMART" id="SM00397">
    <property type="entry name" value="t_SNARE"/>
    <property type="match status" value="2"/>
</dbReference>
<dbReference type="Proteomes" id="UP001233999">
    <property type="component" value="Unassembled WGS sequence"/>
</dbReference>
<keyword evidence="4 5" id="KW-0175">Coiled coil</keyword>
<feature type="compositionally biased region" description="Low complexity" evidence="6">
    <location>
        <begin position="154"/>
        <end position="168"/>
    </location>
</feature>
<dbReference type="PROSITE" id="PS50192">
    <property type="entry name" value="T_SNARE"/>
    <property type="match status" value="1"/>
</dbReference>